<dbReference type="SUPFAM" id="SSF161084">
    <property type="entry name" value="MAPEG domain-like"/>
    <property type="match status" value="1"/>
</dbReference>
<gene>
    <name evidence="6" type="ORF">TRP8649_01214</name>
</gene>
<keyword evidence="2 5" id="KW-0812">Transmembrane</keyword>
<dbReference type="RefSeq" id="WP_099243304.1">
    <property type="nucleotide sequence ID" value="NZ_FXXP01000001.1"/>
</dbReference>
<protein>
    <submittedName>
        <fullName evidence="6">MAPEG family protein</fullName>
    </submittedName>
</protein>
<evidence type="ECO:0000256" key="1">
    <source>
        <dbReference type="ARBA" id="ARBA00004370"/>
    </source>
</evidence>
<evidence type="ECO:0000313" key="6">
    <source>
        <dbReference type="EMBL" id="SMX27112.1"/>
    </source>
</evidence>
<dbReference type="PANTHER" id="PTHR35371:SF1">
    <property type="entry name" value="BLR7753 PROTEIN"/>
    <property type="match status" value="1"/>
</dbReference>
<sequence>MTAELTYLTLATLWLAVHFCAYAWTAGRQVGFDYTMGPRDQNRQLSGKPARLQRALNNHFEALILFAIATMVITYSDQATTTTGALALVFLIARILYLPAYYWGFTPWRTLIWLLGFASTFLILILALI</sequence>
<dbReference type="Proteomes" id="UP000225972">
    <property type="component" value="Unassembled WGS sequence"/>
</dbReference>
<dbReference type="Pfam" id="PF01124">
    <property type="entry name" value="MAPEG"/>
    <property type="match status" value="1"/>
</dbReference>
<dbReference type="Gene3D" id="1.20.120.550">
    <property type="entry name" value="Membrane associated eicosanoid/glutathione metabolism-like domain"/>
    <property type="match status" value="1"/>
</dbReference>
<keyword evidence="4 5" id="KW-0472">Membrane</keyword>
<dbReference type="GO" id="GO:0016020">
    <property type="term" value="C:membrane"/>
    <property type="evidence" value="ECO:0007669"/>
    <property type="project" value="UniProtKB-SubCell"/>
</dbReference>
<feature type="transmembrane region" description="Helical" evidence="5">
    <location>
        <begin position="110"/>
        <end position="128"/>
    </location>
</feature>
<comment type="subcellular location">
    <subcellularLocation>
        <location evidence="1">Membrane</location>
    </subcellularLocation>
</comment>
<evidence type="ECO:0000256" key="5">
    <source>
        <dbReference type="SAM" id="Phobius"/>
    </source>
</evidence>
<feature type="transmembrane region" description="Helical" evidence="5">
    <location>
        <begin position="55"/>
        <end position="73"/>
    </location>
</feature>
<dbReference type="PANTHER" id="PTHR35371">
    <property type="entry name" value="INNER MEMBRANE PROTEIN"/>
    <property type="match status" value="1"/>
</dbReference>
<dbReference type="InterPro" id="IPR023352">
    <property type="entry name" value="MAPEG-like_dom_sf"/>
</dbReference>
<dbReference type="EMBL" id="FXXP01000001">
    <property type="protein sequence ID" value="SMX27112.1"/>
    <property type="molecule type" value="Genomic_DNA"/>
</dbReference>
<evidence type="ECO:0000256" key="2">
    <source>
        <dbReference type="ARBA" id="ARBA00022692"/>
    </source>
</evidence>
<name>A0A238JAY2_9RHOB</name>
<reference evidence="7" key="1">
    <citation type="submission" date="2017-05" db="EMBL/GenBank/DDBJ databases">
        <authorList>
            <person name="Rodrigo-Torres L."/>
            <person name="Arahal R. D."/>
            <person name="Lucena T."/>
        </authorList>
    </citation>
    <scope>NUCLEOTIDE SEQUENCE [LARGE SCALE GENOMIC DNA]</scope>
    <source>
        <strain evidence="7">CECT 8649</strain>
    </source>
</reference>
<accession>A0A238JAY2</accession>
<feature type="transmembrane region" description="Helical" evidence="5">
    <location>
        <begin position="85"/>
        <end position="104"/>
    </location>
</feature>
<dbReference type="AlphaFoldDB" id="A0A238JAY2"/>
<evidence type="ECO:0000256" key="3">
    <source>
        <dbReference type="ARBA" id="ARBA00022989"/>
    </source>
</evidence>
<dbReference type="InterPro" id="IPR001129">
    <property type="entry name" value="Membr-assoc_MAPEG"/>
</dbReference>
<dbReference type="OrthoDB" id="7743618at2"/>
<organism evidence="6 7">
    <name type="scientific">Pelagimonas phthalicica</name>
    <dbReference type="NCBI Taxonomy" id="1037362"/>
    <lineage>
        <taxon>Bacteria</taxon>
        <taxon>Pseudomonadati</taxon>
        <taxon>Pseudomonadota</taxon>
        <taxon>Alphaproteobacteria</taxon>
        <taxon>Rhodobacterales</taxon>
        <taxon>Roseobacteraceae</taxon>
        <taxon>Pelagimonas</taxon>
    </lineage>
</organism>
<keyword evidence="7" id="KW-1185">Reference proteome</keyword>
<evidence type="ECO:0000256" key="4">
    <source>
        <dbReference type="ARBA" id="ARBA00023136"/>
    </source>
</evidence>
<proteinExistence type="predicted"/>
<keyword evidence="3 5" id="KW-1133">Transmembrane helix</keyword>
<evidence type="ECO:0000313" key="7">
    <source>
        <dbReference type="Proteomes" id="UP000225972"/>
    </source>
</evidence>